<evidence type="ECO:0000256" key="1">
    <source>
        <dbReference type="SAM" id="MobiDB-lite"/>
    </source>
</evidence>
<organism evidence="2 3">
    <name type="scientific">Paragonimus skrjabini miyazakii</name>
    <dbReference type="NCBI Taxonomy" id="59628"/>
    <lineage>
        <taxon>Eukaryota</taxon>
        <taxon>Metazoa</taxon>
        <taxon>Spiralia</taxon>
        <taxon>Lophotrochozoa</taxon>
        <taxon>Platyhelminthes</taxon>
        <taxon>Trematoda</taxon>
        <taxon>Digenea</taxon>
        <taxon>Plagiorchiida</taxon>
        <taxon>Troglotremata</taxon>
        <taxon>Troglotrematidae</taxon>
        <taxon>Paragonimus</taxon>
    </lineage>
</organism>
<dbReference type="Proteomes" id="UP000822476">
    <property type="component" value="Unassembled WGS sequence"/>
</dbReference>
<accession>A0A8S9YYY7</accession>
<dbReference type="EMBL" id="JTDE01001711">
    <property type="protein sequence ID" value="KAF7258460.1"/>
    <property type="molecule type" value="Genomic_DNA"/>
</dbReference>
<comment type="caution">
    <text evidence="2">The sequence shown here is derived from an EMBL/GenBank/DDBJ whole genome shotgun (WGS) entry which is preliminary data.</text>
</comment>
<sequence>MANSDSRGLPLEELLDNAKGQETCQRRGTLRFKRSYQTLQTPGRSSRTRTAVIPLQVNPHSRTYDQRAQRGGVRRRIS</sequence>
<feature type="region of interest" description="Disordered" evidence="1">
    <location>
        <begin position="58"/>
        <end position="78"/>
    </location>
</feature>
<name>A0A8S9YYY7_9TREM</name>
<evidence type="ECO:0000313" key="3">
    <source>
        <dbReference type="Proteomes" id="UP000822476"/>
    </source>
</evidence>
<dbReference type="AlphaFoldDB" id="A0A8S9YYY7"/>
<keyword evidence="3" id="KW-1185">Reference proteome</keyword>
<evidence type="ECO:0000313" key="2">
    <source>
        <dbReference type="EMBL" id="KAF7258460.1"/>
    </source>
</evidence>
<proteinExistence type="predicted"/>
<protein>
    <submittedName>
        <fullName evidence="2">Uncharacterized protein</fullName>
    </submittedName>
</protein>
<gene>
    <name evidence="2" type="ORF">EG68_04352</name>
</gene>
<reference evidence="2" key="1">
    <citation type="submission" date="2019-07" db="EMBL/GenBank/DDBJ databases">
        <title>Annotation for the trematode Paragonimus miyazaki's.</title>
        <authorList>
            <person name="Choi Y.-J."/>
        </authorList>
    </citation>
    <scope>NUCLEOTIDE SEQUENCE</scope>
    <source>
        <strain evidence="2">Japan</strain>
    </source>
</reference>